<dbReference type="AlphaFoldDB" id="A0A9W8I3T4"/>
<dbReference type="Proteomes" id="UP001140094">
    <property type="component" value="Unassembled WGS sequence"/>
</dbReference>
<evidence type="ECO:0000313" key="3">
    <source>
        <dbReference type="Proteomes" id="UP001140094"/>
    </source>
</evidence>
<gene>
    <name evidence="2" type="ORF">H4R20_001753</name>
</gene>
<protein>
    <submittedName>
        <fullName evidence="2">Uncharacterized protein</fullName>
    </submittedName>
</protein>
<comment type="caution">
    <text evidence="2">The sequence shown here is derived from an EMBL/GenBank/DDBJ whole genome shotgun (WGS) entry which is preliminary data.</text>
</comment>
<proteinExistence type="predicted"/>
<evidence type="ECO:0000256" key="1">
    <source>
        <dbReference type="SAM" id="MobiDB-lite"/>
    </source>
</evidence>
<accession>A0A9W8I3T4</accession>
<evidence type="ECO:0000313" key="2">
    <source>
        <dbReference type="EMBL" id="KAJ2806263.1"/>
    </source>
</evidence>
<feature type="compositionally biased region" description="Basic and acidic residues" evidence="1">
    <location>
        <begin position="27"/>
        <end position="37"/>
    </location>
</feature>
<name>A0A9W8I3T4_9FUNG</name>
<keyword evidence="3" id="KW-1185">Reference proteome</keyword>
<feature type="region of interest" description="Disordered" evidence="1">
    <location>
        <begin position="1"/>
        <end position="49"/>
    </location>
</feature>
<dbReference type="EMBL" id="JANBUO010000208">
    <property type="protein sequence ID" value="KAJ2806263.1"/>
    <property type="molecule type" value="Genomic_DNA"/>
</dbReference>
<organism evidence="2 3">
    <name type="scientific">Coemansia guatemalensis</name>
    <dbReference type="NCBI Taxonomy" id="2761395"/>
    <lineage>
        <taxon>Eukaryota</taxon>
        <taxon>Fungi</taxon>
        <taxon>Fungi incertae sedis</taxon>
        <taxon>Zoopagomycota</taxon>
        <taxon>Kickxellomycotina</taxon>
        <taxon>Kickxellomycetes</taxon>
        <taxon>Kickxellales</taxon>
        <taxon>Kickxellaceae</taxon>
        <taxon>Coemansia</taxon>
    </lineage>
</organism>
<sequence length="125" mass="13613">MSPNSEGQFPGGWDNSDAAVPGTVQRAHSERAAEKEPFPANSGNGGKIPMSIGERMASIRRRSVGAGLCLSVDRGEMTYAVAQQLQAVMDTAEHDQQQHLCDSAELRERMEGLDQRFSEGREEAH</sequence>
<reference evidence="2" key="1">
    <citation type="submission" date="2022-07" db="EMBL/GenBank/DDBJ databases">
        <title>Phylogenomic reconstructions and comparative analyses of Kickxellomycotina fungi.</title>
        <authorList>
            <person name="Reynolds N.K."/>
            <person name="Stajich J.E."/>
            <person name="Barry K."/>
            <person name="Grigoriev I.V."/>
            <person name="Crous P."/>
            <person name="Smith M.E."/>
        </authorList>
    </citation>
    <scope>NUCLEOTIDE SEQUENCE</scope>
    <source>
        <strain evidence="2">NRRL 1565</strain>
    </source>
</reference>